<accession>A0ACC1QH99</accession>
<keyword evidence="2" id="KW-1185">Reference proteome</keyword>
<dbReference type="Proteomes" id="UP001148737">
    <property type="component" value="Unassembled WGS sequence"/>
</dbReference>
<name>A0ACC1QH99_9HYPO</name>
<comment type="caution">
    <text evidence="1">The sequence shown here is derived from an EMBL/GenBank/DDBJ whole genome shotgun (WGS) entry which is preliminary data.</text>
</comment>
<gene>
    <name evidence="1" type="ORF">NLG97_g9865</name>
</gene>
<organism evidence="1 2">
    <name type="scientific">Lecanicillium saksenae</name>
    <dbReference type="NCBI Taxonomy" id="468837"/>
    <lineage>
        <taxon>Eukaryota</taxon>
        <taxon>Fungi</taxon>
        <taxon>Dikarya</taxon>
        <taxon>Ascomycota</taxon>
        <taxon>Pezizomycotina</taxon>
        <taxon>Sordariomycetes</taxon>
        <taxon>Hypocreomycetidae</taxon>
        <taxon>Hypocreales</taxon>
        <taxon>Cordycipitaceae</taxon>
        <taxon>Lecanicillium</taxon>
    </lineage>
</organism>
<proteinExistence type="predicted"/>
<reference evidence="1" key="1">
    <citation type="submission" date="2022-07" db="EMBL/GenBank/DDBJ databases">
        <title>Genome Sequence of Lecanicillium saksenae.</title>
        <authorList>
            <person name="Buettner E."/>
        </authorList>
    </citation>
    <scope>NUCLEOTIDE SEQUENCE</scope>
    <source>
        <strain evidence="1">VT-O1</strain>
    </source>
</reference>
<protein>
    <submittedName>
        <fullName evidence="1">Uncharacterized protein</fullName>
    </submittedName>
</protein>
<evidence type="ECO:0000313" key="1">
    <source>
        <dbReference type="EMBL" id="KAJ3474397.1"/>
    </source>
</evidence>
<sequence>MATSNVASNGYIVDCVKEIESLGLNEYGFNLISTHYGDEEAWENFQKVYHTELKKGVDSAPAECAAAMKELDDKLVTRIHNDAQYSDKSPEEVSAAFQIFCLDEEESDEEEEEAMAEDEESDEDGDGPWAHEMGPGFIRSMCLMADEDCMKSVTATPYVLAVDALLHAGADLGYKGYFKVAIDSLMPKFYAAIGHFDLDKVAKSVDDDGIWRGMKGE</sequence>
<dbReference type="EMBL" id="JANAKD010002193">
    <property type="protein sequence ID" value="KAJ3474397.1"/>
    <property type="molecule type" value="Genomic_DNA"/>
</dbReference>
<evidence type="ECO:0000313" key="2">
    <source>
        <dbReference type="Proteomes" id="UP001148737"/>
    </source>
</evidence>